<dbReference type="PANTHER" id="PTHR38149:SF1">
    <property type="entry name" value="ATPASE"/>
    <property type="match status" value="1"/>
</dbReference>
<dbReference type="Pfam" id="PF09818">
    <property type="entry name" value="ABC_ATPase"/>
    <property type="match status" value="1"/>
</dbReference>
<evidence type="ECO:0000259" key="2">
    <source>
        <dbReference type="Pfam" id="PF09818"/>
    </source>
</evidence>
<keyword evidence="6" id="KW-1185">Reference proteome</keyword>
<feature type="region of interest" description="Disordered" evidence="1">
    <location>
        <begin position="527"/>
        <end position="558"/>
    </location>
</feature>
<protein>
    <recommendedName>
        <fullName evidence="7">Isopentenyl-diphosphate delta-isomerase</fullName>
    </recommendedName>
</protein>
<proteinExistence type="predicted"/>
<dbReference type="AlphaFoldDB" id="A0A6A6NU38"/>
<sequence>MASQLGIRIGAAGAEALAVEEGVATTSGERGGTKPWSTLVSTLESIDGAQYGNYKRLTGRYDYTNPNFVLAIDYVQSDVYAPPSCVRAIRQLNDCGFPADLTSTPTRRTALADYISRAAVAYIRAEKWNQPIGSGAGGWNSPKGGALSINAPDQQVLPRTSCIVGAATIELRFAVSLPAFGRTIAARRARDILATAVPGLVAGCLAHGTRLVGAAELRRHVASVEDQAALRAQLAAAGLVAFVADGSVLPRASGVSTKPMAGPGVVPFRSPARLRVTLRRPNAGPVAGMGVPKGVTVLTGGGFHGKSTLLEALELGVYDVVVGDGREGVVTDPSAVKVRAEDGRSVVGVDISPFVGQLPGGKATDRFETEDASGSTSMAASIQEALEIGATTMLIDEDTSATNLLVRDARMRRLIRAEPIVPLVSRVRALHERRGLSTIIVVGGLGDWLDVADLVVAMEDYVPRWANDDAARVRRELPAPVLQLDDAPPVPARTVVLPAWAKTFTGNRDRGKNTLVLAKANQPLLQPGSAAAAASSEATSETGSGSEPADDESSPRRADASVVDLASVEQLVEAGQTRAIGEAVRCWRPEWSRVPLAEALAELEAELAGGAEGLAGLDRGKRQPEGGLVWVRKAEVAAAVSRVRGLRLVG</sequence>
<evidence type="ECO:0000259" key="3">
    <source>
        <dbReference type="Pfam" id="PF20446"/>
    </source>
</evidence>
<dbReference type="EMBL" id="MU001687">
    <property type="protein sequence ID" value="KAF2455271.1"/>
    <property type="molecule type" value="Genomic_DNA"/>
</dbReference>
<dbReference type="OrthoDB" id="189459at2759"/>
<feature type="compositionally biased region" description="Low complexity" evidence="1">
    <location>
        <begin position="528"/>
        <end position="547"/>
    </location>
</feature>
<gene>
    <name evidence="5" type="ORF">BDY21DRAFT_373382</name>
</gene>
<dbReference type="InterPro" id="IPR046833">
    <property type="entry name" value="ABC_N"/>
</dbReference>
<evidence type="ECO:0000256" key="1">
    <source>
        <dbReference type="SAM" id="MobiDB-lite"/>
    </source>
</evidence>
<dbReference type="InterPro" id="IPR046834">
    <property type="entry name" value="ABC_ATPase_C"/>
</dbReference>
<dbReference type="InterPro" id="IPR019195">
    <property type="entry name" value="ABC_ATPase_put"/>
</dbReference>
<evidence type="ECO:0000313" key="5">
    <source>
        <dbReference type="EMBL" id="KAF2455271.1"/>
    </source>
</evidence>
<feature type="domain" description="ATPase of the ABC class N-terminal" evidence="3">
    <location>
        <begin position="38"/>
        <end position="205"/>
    </location>
</feature>
<accession>A0A6A6NU38</accession>
<evidence type="ECO:0008006" key="7">
    <source>
        <dbReference type="Google" id="ProtNLM"/>
    </source>
</evidence>
<dbReference type="PANTHER" id="PTHR38149">
    <property type="entry name" value="ATPASE"/>
    <property type="match status" value="1"/>
</dbReference>
<name>A0A6A6NU38_9PEZI</name>
<reference evidence="5" key="1">
    <citation type="journal article" date="2020" name="Stud. Mycol.">
        <title>101 Dothideomycetes genomes: a test case for predicting lifestyles and emergence of pathogens.</title>
        <authorList>
            <person name="Haridas S."/>
            <person name="Albert R."/>
            <person name="Binder M."/>
            <person name="Bloem J."/>
            <person name="Labutti K."/>
            <person name="Salamov A."/>
            <person name="Andreopoulos B."/>
            <person name="Baker S."/>
            <person name="Barry K."/>
            <person name="Bills G."/>
            <person name="Bluhm B."/>
            <person name="Cannon C."/>
            <person name="Castanera R."/>
            <person name="Culley D."/>
            <person name="Daum C."/>
            <person name="Ezra D."/>
            <person name="Gonzalez J."/>
            <person name="Henrissat B."/>
            <person name="Kuo A."/>
            <person name="Liang C."/>
            <person name="Lipzen A."/>
            <person name="Lutzoni F."/>
            <person name="Magnuson J."/>
            <person name="Mondo S."/>
            <person name="Nolan M."/>
            <person name="Ohm R."/>
            <person name="Pangilinan J."/>
            <person name="Park H.-J."/>
            <person name="Ramirez L."/>
            <person name="Alfaro M."/>
            <person name="Sun H."/>
            <person name="Tritt A."/>
            <person name="Yoshinaga Y."/>
            <person name="Zwiers L.-H."/>
            <person name="Turgeon B."/>
            <person name="Goodwin S."/>
            <person name="Spatafora J."/>
            <person name="Crous P."/>
            <person name="Grigoriev I."/>
        </authorList>
    </citation>
    <scope>NUCLEOTIDE SEQUENCE</scope>
    <source>
        <strain evidence="5">ATCC 16933</strain>
    </source>
</reference>
<dbReference type="InterPro" id="IPR049069">
    <property type="entry name" value="MRB1590-like_C"/>
</dbReference>
<evidence type="ECO:0000259" key="4">
    <source>
        <dbReference type="Pfam" id="PF21117"/>
    </source>
</evidence>
<dbReference type="Pfam" id="PF20446">
    <property type="entry name" value="ABC_N"/>
    <property type="match status" value="1"/>
</dbReference>
<dbReference type="Proteomes" id="UP000799766">
    <property type="component" value="Unassembled WGS sequence"/>
</dbReference>
<feature type="domain" description="MRB1590-like C-terminal" evidence="4">
    <location>
        <begin position="561"/>
        <end position="648"/>
    </location>
</feature>
<dbReference type="Pfam" id="PF21117">
    <property type="entry name" value="MRB1590_C"/>
    <property type="match status" value="1"/>
</dbReference>
<organism evidence="5 6">
    <name type="scientific">Lineolata rhizophorae</name>
    <dbReference type="NCBI Taxonomy" id="578093"/>
    <lineage>
        <taxon>Eukaryota</taxon>
        <taxon>Fungi</taxon>
        <taxon>Dikarya</taxon>
        <taxon>Ascomycota</taxon>
        <taxon>Pezizomycotina</taxon>
        <taxon>Dothideomycetes</taxon>
        <taxon>Dothideomycetes incertae sedis</taxon>
        <taxon>Lineolatales</taxon>
        <taxon>Lineolataceae</taxon>
        <taxon>Lineolata</taxon>
    </lineage>
</organism>
<feature type="domain" description="ATPase of the ABC class C-terminal" evidence="2">
    <location>
        <begin position="215"/>
        <end position="479"/>
    </location>
</feature>
<evidence type="ECO:0000313" key="6">
    <source>
        <dbReference type="Proteomes" id="UP000799766"/>
    </source>
</evidence>